<name>A0ABS8W7L1_9GAMM</name>
<dbReference type="PANTHER" id="PTHR30363">
    <property type="entry name" value="HTH-TYPE TRANSCRIPTIONAL REGULATOR SRLR-RELATED"/>
    <property type="match status" value="1"/>
</dbReference>
<accession>A0ABS8W7L1</accession>
<evidence type="ECO:0000313" key="6">
    <source>
        <dbReference type="Proteomes" id="UP001201273"/>
    </source>
</evidence>
<sequence length="255" mass="28531">MLNQRQQDILQRLKRDGYISTESLADEYAVTTQTIRRTINDLCERGLARRQHGGVALLAANTNKAYAQRKVHNIDAKRAIARQVVNYLLPESTVFLGYGSTVAQVLEVLPKDIALTVITNNLHAVMKLTAFENIETWVAGGKLRTQDQDTSGFHTTQFIHQFRADIALCGVAAIDEQGALFEFQPEEAELTRALLANSQRKFLLADSTKYQRAANARVAHLSAIDDLFIEKNIPALQHLCQQHQVDIHLGDSINE</sequence>
<dbReference type="GO" id="GO:0003677">
    <property type="term" value="F:DNA binding"/>
    <property type="evidence" value="ECO:0007669"/>
    <property type="project" value="UniProtKB-KW"/>
</dbReference>
<organism evidence="5 6">
    <name type="scientific">Motilimonas cestriensis</name>
    <dbReference type="NCBI Taxonomy" id="2742685"/>
    <lineage>
        <taxon>Bacteria</taxon>
        <taxon>Pseudomonadati</taxon>
        <taxon>Pseudomonadota</taxon>
        <taxon>Gammaproteobacteria</taxon>
        <taxon>Alteromonadales</taxon>
        <taxon>Alteromonadales genera incertae sedis</taxon>
        <taxon>Motilimonas</taxon>
    </lineage>
</organism>
<keyword evidence="6" id="KW-1185">Reference proteome</keyword>
<dbReference type="InterPro" id="IPR036388">
    <property type="entry name" value="WH-like_DNA-bd_sf"/>
</dbReference>
<dbReference type="InterPro" id="IPR014036">
    <property type="entry name" value="DeoR-like_C"/>
</dbReference>
<dbReference type="Pfam" id="PF08220">
    <property type="entry name" value="HTH_DeoR"/>
    <property type="match status" value="1"/>
</dbReference>
<dbReference type="PROSITE" id="PS51000">
    <property type="entry name" value="HTH_DEOR_2"/>
    <property type="match status" value="1"/>
</dbReference>
<dbReference type="InterPro" id="IPR001034">
    <property type="entry name" value="DeoR_HTH"/>
</dbReference>
<evidence type="ECO:0000256" key="3">
    <source>
        <dbReference type="ARBA" id="ARBA00023163"/>
    </source>
</evidence>
<keyword evidence="5" id="KW-0238">DNA-binding</keyword>
<dbReference type="InterPro" id="IPR037171">
    <property type="entry name" value="NagB/RpiA_transferase-like"/>
</dbReference>
<dbReference type="EMBL" id="JAIMJA010000001">
    <property type="protein sequence ID" value="MCE2593375.1"/>
    <property type="molecule type" value="Genomic_DNA"/>
</dbReference>
<evidence type="ECO:0000259" key="4">
    <source>
        <dbReference type="PROSITE" id="PS51000"/>
    </source>
</evidence>
<keyword evidence="3" id="KW-0804">Transcription</keyword>
<dbReference type="SUPFAM" id="SSF100950">
    <property type="entry name" value="NagB/RpiA/CoA transferase-like"/>
    <property type="match status" value="1"/>
</dbReference>
<proteinExistence type="predicted"/>
<dbReference type="PANTHER" id="PTHR30363:SF4">
    <property type="entry name" value="GLYCEROL-3-PHOSPHATE REGULON REPRESSOR"/>
    <property type="match status" value="1"/>
</dbReference>
<reference evidence="5 6" key="1">
    <citation type="journal article" date="2022" name="Environ. Microbiol. Rep.">
        <title>Eco-phylogenetic analyses reveal divergent evolution of vitamin B12 metabolism in the marine bacterial family 'Psychromonadaceae'.</title>
        <authorList>
            <person name="Jin X."/>
            <person name="Yang Y."/>
            <person name="Cao H."/>
            <person name="Gao B."/>
            <person name="Zhao Z."/>
        </authorList>
    </citation>
    <scope>NUCLEOTIDE SEQUENCE [LARGE SCALE GENOMIC DNA]</scope>
    <source>
        <strain evidence="5 6">MKS20</strain>
    </source>
</reference>
<protein>
    <submittedName>
        <fullName evidence="5">DeoR/GlpR family DNA-binding transcription regulator</fullName>
    </submittedName>
</protein>
<evidence type="ECO:0000313" key="5">
    <source>
        <dbReference type="EMBL" id="MCE2593375.1"/>
    </source>
</evidence>
<dbReference type="Gene3D" id="1.10.10.10">
    <property type="entry name" value="Winged helix-like DNA-binding domain superfamily/Winged helix DNA-binding domain"/>
    <property type="match status" value="1"/>
</dbReference>
<evidence type="ECO:0000256" key="2">
    <source>
        <dbReference type="ARBA" id="ARBA00023015"/>
    </source>
</evidence>
<dbReference type="SMART" id="SM00420">
    <property type="entry name" value="HTH_DEOR"/>
    <property type="match status" value="1"/>
</dbReference>
<feature type="domain" description="HTH deoR-type" evidence="4">
    <location>
        <begin position="2"/>
        <end position="57"/>
    </location>
</feature>
<dbReference type="Gene3D" id="3.40.50.1360">
    <property type="match status" value="1"/>
</dbReference>
<keyword evidence="2" id="KW-0805">Transcription regulation</keyword>
<dbReference type="InterPro" id="IPR050313">
    <property type="entry name" value="Carb_Metab_HTH_regulators"/>
</dbReference>
<comment type="caution">
    <text evidence="5">The sequence shown here is derived from an EMBL/GenBank/DDBJ whole genome shotgun (WGS) entry which is preliminary data.</text>
</comment>
<dbReference type="Proteomes" id="UP001201273">
    <property type="component" value="Unassembled WGS sequence"/>
</dbReference>
<dbReference type="InterPro" id="IPR036390">
    <property type="entry name" value="WH_DNA-bd_sf"/>
</dbReference>
<dbReference type="SUPFAM" id="SSF46785">
    <property type="entry name" value="Winged helix' DNA-binding domain"/>
    <property type="match status" value="1"/>
</dbReference>
<dbReference type="Pfam" id="PF00455">
    <property type="entry name" value="DeoRC"/>
    <property type="match status" value="1"/>
</dbReference>
<dbReference type="PRINTS" id="PR00037">
    <property type="entry name" value="HTHLACR"/>
</dbReference>
<dbReference type="RefSeq" id="WP_233050988.1">
    <property type="nucleotide sequence ID" value="NZ_JAIMJA010000001.1"/>
</dbReference>
<evidence type="ECO:0000256" key="1">
    <source>
        <dbReference type="ARBA" id="ARBA00022491"/>
    </source>
</evidence>
<gene>
    <name evidence="5" type="ORF">K6Y31_00890</name>
</gene>
<keyword evidence="1" id="KW-0678">Repressor</keyword>
<dbReference type="SMART" id="SM01134">
    <property type="entry name" value="DeoRC"/>
    <property type="match status" value="1"/>
</dbReference>